<name>A0A3M7PC67_BRAPC</name>
<evidence type="ECO:0000313" key="2">
    <source>
        <dbReference type="Proteomes" id="UP000276133"/>
    </source>
</evidence>
<evidence type="ECO:0000313" key="1">
    <source>
        <dbReference type="EMBL" id="RMZ96705.1"/>
    </source>
</evidence>
<protein>
    <submittedName>
        <fullName evidence="1">Uncharacterized protein</fullName>
    </submittedName>
</protein>
<reference evidence="1 2" key="1">
    <citation type="journal article" date="2018" name="Sci. Rep.">
        <title>Genomic signatures of local adaptation to the degree of environmental predictability in rotifers.</title>
        <authorList>
            <person name="Franch-Gras L."/>
            <person name="Hahn C."/>
            <person name="Garcia-Roger E.M."/>
            <person name="Carmona M.J."/>
            <person name="Serra M."/>
            <person name="Gomez A."/>
        </authorList>
    </citation>
    <scope>NUCLEOTIDE SEQUENCE [LARGE SCALE GENOMIC DNA]</scope>
    <source>
        <strain evidence="1">HYR1</strain>
    </source>
</reference>
<dbReference type="AlphaFoldDB" id="A0A3M7PC67"/>
<sequence length="104" mass="11906">MSLGTHILICQIRATLENCVLYVELRLKAFKWLKSSVILPERKIGFANHNTRLLYKKILATTNVMLYLQVLMSMKTKGTSIFVVSLMMEANWKSADCLSKEPAR</sequence>
<organism evidence="1 2">
    <name type="scientific">Brachionus plicatilis</name>
    <name type="common">Marine rotifer</name>
    <name type="synonym">Brachionus muelleri</name>
    <dbReference type="NCBI Taxonomy" id="10195"/>
    <lineage>
        <taxon>Eukaryota</taxon>
        <taxon>Metazoa</taxon>
        <taxon>Spiralia</taxon>
        <taxon>Gnathifera</taxon>
        <taxon>Rotifera</taxon>
        <taxon>Eurotatoria</taxon>
        <taxon>Monogononta</taxon>
        <taxon>Pseudotrocha</taxon>
        <taxon>Ploima</taxon>
        <taxon>Brachionidae</taxon>
        <taxon>Brachionus</taxon>
    </lineage>
</organism>
<comment type="caution">
    <text evidence="1">The sequence shown here is derived from an EMBL/GenBank/DDBJ whole genome shotgun (WGS) entry which is preliminary data.</text>
</comment>
<gene>
    <name evidence="1" type="ORF">BpHYR1_016361</name>
</gene>
<accession>A0A3M7PC67</accession>
<proteinExistence type="predicted"/>
<dbReference type="EMBL" id="REGN01011952">
    <property type="protein sequence ID" value="RMZ96705.1"/>
    <property type="molecule type" value="Genomic_DNA"/>
</dbReference>
<dbReference type="Proteomes" id="UP000276133">
    <property type="component" value="Unassembled WGS sequence"/>
</dbReference>
<keyword evidence="2" id="KW-1185">Reference proteome</keyword>